<proteinExistence type="predicted"/>
<evidence type="ECO:0000313" key="2">
    <source>
        <dbReference type="EMBL" id="QTC92721.1"/>
    </source>
</evidence>
<gene>
    <name evidence="2" type="ORF">IFJ75_07645</name>
</gene>
<feature type="transmembrane region" description="Helical" evidence="1">
    <location>
        <begin position="76"/>
        <end position="93"/>
    </location>
</feature>
<keyword evidence="1" id="KW-1133">Transmembrane helix</keyword>
<organism evidence="2 3">
    <name type="scientific">Brevundimonas goettingensis</name>
    <dbReference type="NCBI Taxonomy" id="2774190"/>
    <lineage>
        <taxon>Bacteria</taxon>
        <taxon>Pseudomonadati</taxon>
        <taxon>Pseudomonadota</taxon>
        <taxon>Alphaproteobacteria</taxon>
        <taxon>Caulobacterales</taxon>
        <taxon>Caulobacteraceae</taxon>
        <taxon>Brevundimonas</taxon>
    </lineage>
</organism>
<evidence type="ECO:0000256" key="1">
    <source>
        <dbReference type="SAM" id="Phobius"/>
    </source>
</evidence>
<dbReference type="RefSeq" id="WP_207932000.1">
    <property type="nucleotide sequence ID" value="NZ_CP062222.1"/>
</dbReference>
<evidence type="ECO:0000313" key="3">
    <source>
        <dbReference type="Proteomes" id="UP000663918"/>
    </source>
</evidence>
<dbReference type="KEGG" id="bgoe:IFJ75_07645"/>
<dbReference type="EMBL" id="CP062222">
    <property type="protein sequence ID" value="QTC92721.1"/>
    <property type="molecule type" value="Genomic_DNA"/>
</dbReference>
<protein>
    <submittedName>
        <fullName evidence="2">Uncharacterized protein</fullName>
    </submittedName>
</protein>
<keyword evidence="1" id="KW-0472">Membrane</keyword>
<dbReference type="AlphaFoldDB" id="A0A975C7Q4"/>
<accession>A0A975C7Q4</accession>
<keyword evidence="1" id="KW-0812">Transmembrane</keyword>
<reference evidence="2" key="1">
    <citation type="submission" date="2020-09" db="EMBL/GenBank/DDBJ databases">
        <title>Brevundimonas sp. LVF2 isolated from a puddle in Goettingen, Germany.</title>
        <authorList>
            <person name="Friedrich I."/>
            <person name="Klassen A."/>
            <person name="Hannes N."/>
            <person name="Schneider D."/>
            <person name="Hertel R."/>
            <person name="Daniel R."/>
        </authorList>
    </citation>
    <scope>NUCLEOTIDE SEQUENCE</scope>
    <source>
        <strain evidence="2">LVF2</strain>
    </source>
</reference>
<name>A0A975C7Q4_9CAUL</name>
<sequence length="138" mass="14483">MNRAAFRSASSFFLVTFSTAFLFTLGARLTGWFTRSPNIPPQQQQALGIAIMVAVVCLAVGAGIRRLSAGELQSALLGASAILLSTPLAIAVLTGDWQLSTAAVSSMGLLTLALGWLVALTRRHQPGIEPIETELSDG</sequence>
<keyword evidence="3" id="KW-1185">Reference proteome</keyword>
<feature type="transmembrane region" description="Helical" evidence="1">
    <location>
        <begin position="99"/>
        <end position="120"/>
    </location>
</feature>
<feature type="transmembrane region" description="Helical" evidence="1">
    <location>
        <begin position="12"/>
        <end position="33"/>
    </location>
</feature>
<dbReference type="Proteomes" id="UP000663918">
    <property type="component" value="Chromosome"/>
</dbReference>
<feature type="transmembrane region" description="Helical" evidence="1">
    <location>
        <begin position="45"/>
        <end position="64"/>
    </location>
</feature>